<feature type="coiled-coil region" evidence="5">
    <location>
        <begin position="182"/>
        <end position="232"/>
    </location>
</feature>
<dbReference type="PANTHER" id="PTHR18875">
    <property type="entry name" value="SARCOMA ANTIGEN NY-SAR-24/CYTOSKELETAL PROTEIN SOJO"/>
    <property type="match status" value="1"/>
</dbReference>
<dbReference type="GO" id="GO:0007099">
    <property type="term" value="P:centriole replication"/>
    <property type="evidence" value="ECO:0007669"/>
    <property type="project" value="TreeGrafter"/>
</dbReference>
<dbReference type="GO" id="GO:0098535">
    <property type="term" value="P:de novo centriole assembly involved in multi-ciliated epithelial cell differentiation"/>
    <property type="evidence" value="ECO:0007669"/>
    <property type="project" value="TreeGrafter"/>
</dbReference>
<dbReference type="OrthoDB" id="10007333at2759"/>
<evidence type="ECO:0000256" key="5">
    <source>
        <dbReference type="SAM" id="Coils"/>
    </source>
</evidence>
<dbReference type="InterPro" id="IPR057656">
    <property type="entry name" value="CEP63/Deup1_CC"/>
</dbReference>
<evidence type="ECO:0000256" key="3">
    <source>
        <dbReference type="ARBA" id="ARBA00022490"/>
    </source>
</evidence>
<name>A0A6P7ICA2_9TELE</name>
<dbReference type="GO" id="GO:0005814">
    <property type="term" value="C:centriole"/>
    <property type="evidence" value="ECO:0007669"/>
    <property type="project" value="TreeGrafter"/>
</dbReference>
<evidence type="ECO:0000313" key="10">
    <source>
        <dbReference type="RefSeq" id="XP_028260527.1"/>
    </source>
</evidence>
<feature type="compositionally biased region" description="Low complexity" evidence="6">
    <location>
        <begin position="544"/>
        <end position="556"/>
    </location>
</feature>
<dbReference type="FunCoup" id="A0A6P7ICA2">
    <property type="interactions" value="149"/>
</dbReference>
<feature type="coiled-coil region" evidence="5">
    <location>
        <begin position="400"/>
        <end position="430"/>
    </location>
</feature>
<evidence type="ECO:0000259" key="7">
    <source>
        <dbReference type="Pfam" id="PF17045"/>
    </source>
</evidence>
<reference evidence="10" key="1">
    <citation type="submission" date="2025-08" db="UniProtKB">
        <authorList>
            <consortium name="RefSeq"/>
        </authorList>
    </citation>
    <scope>IDENTIFICATION</scope>
</reference>
<dbReference type="InterPro" id="IPR031470">
    <property type="entry name" value="CEP63/Deup1_N"/>
</dbReference>
<evidence type="ECO:0000256" key="1">
    <source>
        <dbReference type="ARBA" id="ARBA00004496"/>
    </source>
</evidence>
<feature type="compositionally biased region" description="Polar residues" evidence="6">
    <location>
        <begin position="569"/>
        <end position="586"/>
    </location>
</feature>
<gene>
    <name evidence="10" type="primary">cep63</name>
</gene>
<evidence type="ECO:0000256" key="2">
    <source>
        <dbReference type="ARBA" id="ARBA00007181"/>
    </source>
</evidence>
<accession>A0A6P7ICA2</accession>
<sequence>MLVGVARFLDNRGIFADKCYLKDFIDNNFNQMEASLGSIQNPDFSSVLSSCEPELQELMRQIDIMINHQKKEWEAEIRALKHKLKTGEEGLLTSKNVIERKDLEVSLLRKQLEDVQTGRQELVTKYEQQLQKVREELDKLKRNYQKLQRKHLKGVKGGAKEADASESQRASWQVESEHRECCADIQRLRAQLEKTLASLHSQELELERLRPLETWLEQYQREQQLLSEERQERHATLDTQDSFVRRASVEQQRLHNEAARLKQVLQAKDQVICSLEDCLAAQGCAGVETLRRDLERTAAELQRAKTCEVHLKAELACHKERLEKVSRQRGDHSKMEQEVTGECDSSVAEIKKLREELQRTKQTHSCEAEGMRKEVSRLTSELHQRDLTIATLKGSVTSIKQQLCGEVERAEQKAADLQMTQVQLETLQTENQDFKGLLHRLQYQSPKKESSLASLKESYVSSLSSLEQENQQLRQTLAEMQFQTQVSKQTCLNKYEHAMLSHTVPDQLAEHRLQEDRAKPHEKTTRYEGEIRRLFKELKTLPQSDSRPSSSSSSSSGRNGFGLCMRTSVPASSFSEPAPEDQSSGSEDTEPSPVSPAQGMITRFLEEESLRSEELIHRLDNHIQSMTVSTTRTVSKYL</sequence>
<feature type="region of interest" description="Disordered" evidence="6">
    <location>
        <begin position="538"/>
        <end position="597"/>
    </location>
</feature>
<feature type="coiled-coil region" evidence="5">
    <location>
        <begin position="123"/>
        <end position="150"/>
    </location>
</feature>
<dbReference type="PANTHER" id="PTHR18875:SF3">
    <property type="entry name" value="CENTROSOMAL PROTEIN OF 63 KDA"/>
    <property type="match status" value="1"/>
</dbReference>
<proteinExistence type="inferred from homology"/>
<dbReference type="AlphaFoldDB" id="A0A6P7ICA2"/>
<dbReference type="Proteomes" id="UP000515145">
    <property type="component" value="Chromosome 4"/>
</dbReference>
<evidence type="ECO:0000259" key="8">
    <source>
        <dbReference type="Pfam" id="PF25771"/>
    </source>
</evidence>
<evidence type="ECO:0000256" key="4">
    <source>
        <dbReference type="ARBA" id="ARBA00023054"/>
    </source>
</evidence>
<dbReference type="Pfam" id="PF17045">
    <property type="entry name" value="CEP63"/>
    <property type="match status" value="2"/>
</dbReference>
<dbReference type="Pfam" id="PF25771">
    <property type="entry name" value="CC_CEP152-bind"/>
    <property type="match status" value="1"/>
</dbReference>
<protein>
    <submittedName>
        <fullName evidence="10">Centrosomal protein of 63 kDa</fullName>
    </submittedName>
</protein>
<comment type="similarity">
    <text evidence="2">Belongs to the CEP63 family.</text>
</comment>
<dbReference type="CTD" id="80254"/>
<feature type="coiled-coil region" evidence="5">
    <location>
        <begin position="343"/>
        <end position="374"/>
    </location>
</feature>
<dbReference type="InParanoid" id="A0A6P7ICA2"/>
<organism evidence="9 10">
    <name type="scientific">Parambassis ranga</name>
    <name type="common">Indian glassy fish</name>
    <dbReference type="NCBI Taxonomy" id="210632"/>
    <lineage>
        <taxon>Eukaryota</taxon>
        <taxon>Metazoa</taxon>
        <taxon>Chordata</taxon>
        <taxon>Craniata</taxon>
        <taxon>Vertebrata</taxon>
        <taxon>Euteleostomi</taxon>
        <taxon>Actinopterygii</taxon>
        <taxon>Neopterygii</taxon>
        <taxon>Teleostei</taxon>
        <taxon>Neoteleostei</taxon>
        <taxon>Acanthomorphata</taxon>
        <taxon>Ovalentaria</taxon>
        <taxon>Ambassidae</taxon>
        <taxon>Parambassis</taxon>
    </lineage>
</organism>
<feature type="domain" description="CEP63/Deup1 CEP152 binding coiled coil" evidence="8">
    <location>
        <begin position="602"/>
        <end position="637"/>
    </location>
</feature>
<feature type="region of interest" description="Disordered" evidence="6">
    <location>
        <begin position="510"/>
        <end position="529"/>
    </location>
</feature>
<feature type="region of interest" description="Disordered" evidence="6">
    <location>
        <begin position="151"/>
        <end position="170"/>
    </location>
</feature>
<evidence type="ECO:0000256" key="6">
    <source>
        <dbReference type="SAM" id="MobiDB-lite"/>
    </source>
</evidence>
<dbReference type="RefSeq" id="XP_028260527.1">
    <property type="nucleotide sequence ID" value="XM_028404726.1"/>
</dbReference>
<dbReference type="GO" id="GO:0005737">
    <property type="term" value="C:cytoplasm"/>
    <property type="evidence" value="ECO:0007669"/>
    <property type="project" value="UniProtKB-SubCell"/>
</dbReference>
<keyword evidence="4 5" id="KW-0175">Coiled coil</keyword>
<keyword evidence="3" id="KW-0963">Cytoplasm</keyword>
<evidence type="ECO:0000313" key="9">
    <source>
        <dbReference type="Proteomes" id="UP000515145"/>
    </source>
</evidence>
<feature type="domain" description="CEP63/Deup1 N-terminal" evidence="7">
    <location>
        <begin position="48"/>
        <end position="162"/>
    </location>
</feature>
<keyword evidence="9" id="KW-1185">Reference proteome</keyword>
<feature type="domain" description="CEP63/Deup1 N-terminal" evidence="7">
    <location>
        <begin position="165"/>
        <end position="269"/>
    </location>
</feature>
<feature type="coiled-coil region" evidence="5">
    <location>
        <begin position="456"/>
        <end position="486"/>
    </location>
</feature>
<comment type="subcellular location">
    <subcellularLocation>
        <location evidence="1">Cytoplasm</location>
    </subcellularLocation>
</comment>
<dbReference type="GeneID" id="114435145"/>